<dbReference type="InterPro" id="IPR000160">
    <property type="entry name" value="GGDEF_dom"/>
</dbReference>
<evidence type="ECO:0000256" key="8">
    <source>
        <dbReference type="ARBA" id="ARBA00022839"/>
    </source>
</evidence>
<evidence type="ECO:0000313" key="13">
    <source>
        <dbReference type="EMBL" id="QCQ23220.1"/>
    </source>
</evidence>
<comment type="similarity">
    <text evidence="1">Belongs to the CRISPR-associated Cas10/Csm1 family.</text>
</comment>
<dbReference type="EMBL" id="CP040098">
    <property type="protein sequence ID" value="QCQ23220.1"/>
    <property type="molecule type" value="Genomic_DNA"/>
</dbReference>
<dbReference type="InterPro" id="IPR054767">
    <property type="entry name" value="Cas10-Cmr2_palm2"/>
</dbReference>
<evidence type="ECO:0000256" key="9">
    <source>
        <dbReference type="ARBA" id="ARBA00022840"/>
    </source>
</evidence>
<dbReference type="Gene3D" id="3.30.70.270">
    <property type="match status" value="1"/>
</dbReference>
<keyword evidence="9" id="KW-0067">ATP-binding</keyword>
<evidence type="ECO:0000256" key="11">
    <source>
        <dbReference type="ARBA" id="ARBA00032922"/>
    </source>
</evidence>
<dbReference type="InterPro" id="IPR013408">
    <property type="entry name" value="Cas10/Csm1"/>
</dbReference>
<accession>A0A4P8L5M7</accession>
<keyword evidence="3" id="KW-0808">Transferase</keyword>
<reference evidence="13 14" key="2">
    <citation type="submission" date="2019-05" db="EMBL/GenBank/DDBJ databases">
        <authorList>
            <person name="Suflita J.M."/>
            <person name="Marks C.R."/>
        </authorList>
    </citation>
    <scope>NUCLEOTIDE SEQUENCE [LARGE SCALE GENOMIC DNA]</scope>
    <source>
        <strain evidence="13 14">ALDC</strain>
    </source>
</reference>
<protein>
    <recommendedName>
        <fullName evidence="2">CRISPR system single-strand-specific deoxyribonuclease Cas10/Csm1 (subtype III-A)</fullName>
    </recommendedName>
    <alternativeName>
        <fullName evidence="11">Cyclic oligoadenylate synthase</fullName>
    </alternativeName>
</protein>
<gene>
    <name evidence="13" type="primary">cas10</name>
    <name evidence="13" type="ORF">FDQ92_14190</name>
</gene>
<dbReference type="Pfam" id="PF18211">
    <property type="entry name" value="Csm1_B"/>
    <property type="match status" value="1"/>
</dbReference>
<proteinExistence type="inferred from homology"/>
<dbReference type="InterPro" id="IPR041062">
    <property type="entry name" value="Csm1_B"/>
</dbReference>
<reference evidence="13 14" key="1">
    <citation type="submission" date="2019-05" db="EMBL/GenBank/DDBJ databases">
        <title>The Complete Genome Sequence of the n-alkane-degrading Desulfoglaeba alkanexedens ALDC reveals multiple alkylsuccinate synthase gene clusters.</title>
        <authorList>
            <person name="Callaghan A.V."/>
            <person name="Davidova I.A."/>
            <person name="Duncan K.E."/>
            <person name="Morris B."/>
            <person name="McInerney M.J."/>
        </authorList>
    </citation>
    <scope>NUCLEOTIDE SEQUENCE [LARGE SCALE GENOMIC DNA]</scope>
    <source>
        <strain evidence="13 14">ALDC</strain>
    </source>
</reference>
<keyword evidence="7" id="KW-0378">Hydrolase</keyword>
<evidence type="ECO:0000256" key="6">
    <source>
        <dbReference type="ARBA" id="ARBA00022759"/>
    </source>
</evidence>
<evidence type="ECO:0000256" key="1">
    <source>
        <dbReference type="ARBA" id="ARBA00005700"/>
    </source>
</evidence>
<evidence type="ECO:0000256" key="2">
    <source>
        <dbReference type="ARBA" id="ARBA00014333"/>
    </source>
</evidence>
<keyword evidence="10" id="KW-0051">Antiviral defense</keyword>
<name>A0A4P8L5M7_9BACT</name>
<dbReference type="GO" id="GO:0005524">
    <property type="term" value="F:ATP binding"/>
    <property type="evidence" value="ECO:0007669"/>
    <property type="project" value="UniProtKB-KW"/>
</dbReference>
<evidence type="ECO:0000256" key="7">
    <source>
        <dbReference type="ARBA" id="ARBA00022801"/>
    </source>
</evidence>
<evidence type="ECO:0000256" key="3">
    <source>
        <dbReference type="ARBA" id="ARBA00022679"/>
    </source>
</evidence>
<dbReference type="InterPro" id="IPR043128">
    <property type="entry name" value="Rev_trsase/Diguanyl_cyclase"/>
</dbReference>
<organism evidence="13 14">
    <name type="scientific">Desulfoglaeba alkanexedens ALDC</name>
    <dbReference type="NCBI Taxonomy" id="980445"/>
    <lineage>
        <taxon>Bacteria</taxon>
        <taxon>Pseudomonadati</taxon>
        <taxon>Thermodesulfobacteriota</taxon>
        <taxon>Syntrophobacteria</taxon>
        <taxon>Syntrophobacterales</taxon>
        <taxon>Syntrophobacteraceae</taxon>
        <taxon>Desulfoglaeba</taxon>
    </lineage>
</organism>
<dbReference type="RefSeq" id="WP_137425500.1">
    <property type="nucleotide sequence ID" value="NZ_CP040098.1"/>
</dbReference>
<dbReference type="PANTHER" id="PTHR36528">
    <property type="entry name" value="CRISPR SYSTEM SINGLE-STRAND-SPECIFIC DEOXYRIBONUCLEASE CAS10/CSM1 (SUBTYPE III-A)"/>
    <property type="match status" value="1"/>
</dbReference>
<dbReference type="GO" id="GO:0016740">
    <property type="term" value="F:transferase activity"/>
    <property type="evidence" value="ECO:0007669"/>
    <property type="project" value="UniProtKB-KW"/>
</dbReference>
<dbReference type="InterPro" id="IPR052117">
    <property type="entry name" value="Cas10/Csm1_subtype-III-A"/>
</dbReference>
<dbReference type="InterPro" id="IPR029787">
    <property type="entry name" value="Nucleotide_cyclase"/>
</dbReference>
<dbReference type="AlphaFoldDB" id="A0A4P8L5M7"/>
<feature type="domain" description="GGDEF" evidence="12">
    <location>
        <begin position="581"/>
        <end position="724"/>
    </location>
</feature>
<dbReference type="GO" id="GO:0004527">
    <property type="term" value="F:exonuclease activity"/>
    <property type="evidence" value="ECO:0007669"/>
    <property type="project" value="UniProtKB-KW"/>
</dbReference>
<keyword evidence="5" id="KW-0547">Nucleotide-binding</keyword>
<keyword evidence="6" id="KW-0255">Endonuclease</keyword>
<dbReference type="GO" id="GO:0004519">
    <property type="term" value="F:endonuclease activity"/>
    <property type="evidence" value="ECO:0007669"/>
    <property type="project" value="UniProtKB-KW"/>
</dbReference>
<dbReference type="NCBIfam" id="TIGR02578">
    <property type="entry name" value="cas_TM1811_Csm1"/>
    <property type="match status" value="1"/>
</dbReference>
<evidence type="ECO:0000259" key="12">
    <source>
        <dbReference type="PROSITE" id="PS50887"/>
    </source>
</evidence>
<dbReference type="Proteomes" id="UP000298602">
    <property type="component" value="Chromosome"/>
</dbReference>
<dbReference type="PANTHER" id="PTHR36528:SF1">
    <property type="entry name" value="CRISPR SYSTEM SINGLE-STRAND-SPECIFIC DEOXYRIBONUCLEASE CAS10_CSM1 (SUBTYPE III-A)"/>
    <property type="match status" value="1"/>
</dbReference>
<evidence type="ECO:0000256" key="5">
    <source>
        <dbReference type="ARBA" id="ARBA00022741"/>
    </source>
</evidence>
<evidence type="ECO:0000313" key="14">
    <source>
        <dbReference type="Proteomes" id="UP000298602"/>
    </source>
</evidence>
<dbReference type="GO" id="GO:0051607">
    <property type="term" value="P:defense response to virus"/>
    <property type="evidence" value="ECO:0007669"/>
    <property type="project" value="UniProtKB-KW"/>
</dbReference>
<evidence type="ECO:0000256" key="10">
    <source>
        <dbReference type="ARBA" id="ARBA00023118"/>
    </source>
</evidence>
<keyword evidence="4" id="KW-0540">Nuclease</keyword>
<dbReference type="KEGG" id="dax:FDQ92_14190"/>
<sequence>MTFTMKEMVLGALLHDVGKILQRAYDSVEDVTGQRLDLESTLCPVRDGHYSHKHVLYTNAFFDLMRQEGLRFPEDIDIGVVESIASYHHKPEACDVPTAAWMCTLADWYSAGMDRRPDEEAGLTAKSRQAFRKIPLRCIFDEVVLDVERLGRPGRHAYRLGTLDPEDPESLIPVEWPQDGIDSELPEHYKAVWENFWKDFKEIARRADSLSFRLFEEMLLGLLERYTWAIPSSTMDSPDISLHDHSRTTAAIAACLHRYHDVQGQLQDLMAVRNKEQPKFRFLAGDLSGIQNTLFTLETQGVKGVNKILRSRSFMLGALTEAAVLELLEVFGLPLSVVLQQAGGRFLLLLPALEDCEPTVGKLRRDFDGWLLEHYTGTLSLNLALSDPFSGADFEPRRLREVMAQLGASIDRAKQRPLASCSQGVLKREFPLDKACAACGIRPADPKSENGTRCMTCEREFGLGRRLVRAKSLVWAKLLPPQWHPVPIFGLKLALLEKQPEEVPEGAVSIKRMETGDNGIPWAARVLANHIPVFPDAYALKDPRYQGIEGGEAEPGDPKSFQHIAAESLELDEHGGFRGKSFLGLLKADVDFLGFIFSSGLRRSGSELDRFSLSRVAQLSRMMDLFFTGYLKGLLHREFPDTYTVYAGGDDLLLIGPWRQTMALASRVNESFRSYTGWNPNITLSAGVTLLRPNYPVNRAVKEAEDFLERAKDSGRNRVCALIQKPIAWDRYRDRLEDADWIHHKMHGPDPVSTGFVYRLLNLTADAEAFVVGGNLGKAGWRARLAYHLARNVKARNQMERERQIVEWLKRLGLDDQLRLIQDPHLIFEWRLPLQIALYRNRS</sequence>
<dbReference type="SUPFAM" id="SSF55073">
    <property type="entry name" value="Nucleotide cyclase"/>
    <property type="match status" value="1"/>
</dbReference>
<dbReference type="OrthoDB" id="9768769at2"/>
<keyword evidence="8" id="KW-0269">Exonuclease</keyword>
<evidence type="ECO:0000256" key="4">
    <source>
        <dbReference type="ARBA" id="ARBA00022722"/>
    </source>
</evidence>
<keyword evidence="14" id="KW-1185">Reference proteome</keyword>
<dbReference type="Pfam" id="PF22335">
    <property type="entry name" value="Cas10-Cmr2_palm2"/>
    <property type="match status" value="1"/>
</dbReference>
<dbReference type="PROSITE" id="PS50887">
    <property type="entry name" value="GGDEF"/>
    <property type="match status" value="1"/>
</dbReference>